<proteinExistence type="inferred from homology"/>
<feature type="chain" id="PRO_5038124610" evidence="4">
    <location>
        <begin position="25"/>
        <end position="488"/>
    </location>
</feature>
<evidence type="ECO:0000256" key="4">
    <source>
        <dbReference type="SAM" id="SignalP"/>
    </source>
</evidence>
<keyword evidence="2" id="KW-0540">Nuclease</keyword>
<dbReference type="EMBL" id="JAEDAK010000004">
    <property type="protein sequence ID" value="MBH9576724.1"/>
    <property type="molecule type" value="Genomic_DNA"/>
</dbReference>
<dbReference type="Gene3D" id="2.60.120.380">
    <property type="match status" value="2"/>
</dbReference>
<keyword evidence="3" id="KW-0378">Hydrolase</keyword>
<dbReference type="PANTHER" id="PTHR33607">
    <property type="entry name" value="ENDONUCLEASE-1"/>
    <property type="match status" value="1"/>
</dbReference>
<keyword evidence="7" id="KW-1185">Reference proteome</keyword>
<dbReference type="InterPro" id="IPR007346">
    <property type="entry name" value="Endonuclease-I"/>
</dbReference>
<feature type="signal peptide" evidence="4">
    <location>
        <begin position="1"/>
        <end position="24"/>
    </location>
</feature>
<dbReference type="PANTHER" id="PTHR33607:SF2">
    <property type="entry name" value="ENDONUCLEASE-1"/>
    <property type="match status" value="1"/>
</dbReference>
<dbReference type="SUPFAM" id="SSF54060">
    <property type="entry name" value="His-Me finger endonucleases"/>
    <property type="match status" value="1"/>
</dbReference>
<dbReference type="Proteomes" id="UP000613266">
    <property type="component" value="Unassembled WGS sequence"/>
</dbReference>
<dbReference type="InterPro" id="IPR007280">
    <property type="entry name" value="Peptidase_C_arc/bac"/>
</dbReference>
<name>A0A931NH49_9BURK</name>
<comment type="similarity">
    <text evidence="1">Belongs to the EndA/NucM nuclease family.</text>
</comment>
<comment type="caution">
    <text evidence="6">The sequence shown here is derived from an EMBL/GenBank/DDBJ whole genome shotgun (WGS) entry which is preliminary data.</text>
</comment>
<evidence type="ECO:0000256" key="1">
    <source>
        <dbReference type="ARBA" id="ARBA00006429"/>
    </source>
</evidence>
<keyword evidence="4" id="KW-0732">Signal</keyword>
<dbReference type="GO" id="GO:0004519">
    <property type="term" value="F:endonuclease activity"/>
    <property type="evidence" value="ECO:0007669"/>
    <property type="project" value="UniProtKB-KW"/>
</dbReference>
<organism evidence="6 7">
    <name type="scientific">Inhella proteolytica</name>
    <dbReference type="NCBI Taxonomy" id="2795029"/>
    <lineage>
        <taxon>Bacteria</taxon>
        <taxon>Pseudomonadati</taxon>
        <taxon>Pseudomonadota</taxon>
        <taxon>Betaproteobacteria</taxon>
        <taxon>Burkholderiales</taxon>
        <taxon>Sphaerotilaceae</taxon>
        <taxon>Inhella</taxon>
    </lineage>
</organism>
<sequence>MRLIVSKWALALGLTLGALAPALAQTALTKGVAVTNLSATKGSTRDFSLVVPAGATALSFKLSGGTGDADLYVRRGSQATTSSYDCLSNGSTNAETCSFASPSAATYYVRVLAYSSYSGASLVANYTAASTPPATVTLQNGVELTGQGAAAGAWLRYRIDVPAGATNLVISSSGGTGAADLYVRAGAEPSSTAYDCRPLVNGNNESCSWAQPQATSYYIGLYGYQAFSGVSIKAQYTAASTPPPGTGATWDGFATYYVQAIGKTGLALRTSLNQHAALGHQRKTYTEVWDAIKYTDEDPANSANVILLYTGRSQAKTFNASGNSDPDAWNREHVWPKSHGFPDEAQWAHTDIHHLRPADVTVNSTRGNKDFDWGGSAIGEAPGNLTDADSFEPRAAVKGDIARMMFYMAIRYEGNDATGVPNLELADNTGTSGNFLGKRCTLVTWHRQDPVDAFEIRRHARIVERQGNRNPFVDYPAWVEELFGAGCP</sequence>
<evidence type="ECO:0000259" key="5">
    <source>
        <dbReference type="Pfam" id="PF04151"/>
    </source>
</evidence>
<keyword evidence="6" id="KW-0255">Endonuclease</keyword>
<dbReference type="GO" id="GO:0016787">
    <property type="term" value="F:hydrolase activity"/>
    <property type="evidence" value="ECO:0007669"/>
    <property type="project" value="UniProtKB-KW"/>
</dbReference>
<dbReference type="RefSeq" id="WP_198110341.1">
    <property type="nucleotide sequence ID" value="NZ_JAEDAK010000004.1"/>
</dbReference>
<evidence type="ECO:0000313" key="6">
    <source>
        <dbReference type="EMBL" id="MBH9576724.1"/>
    </source>
</evidence>
<reference evidence="6" key="1">
    <citation type="submission" date="2020-12" db="EMBL/GenBank/DDBJ databases">
        <title>The genome sequence of Inhella sp. 1Y17.</title>
        <authorList>
            <person name="Liu Y."/>
        </authorList>
    </citation>
    <scope>NUCLEOTIDE SEQUENCE</scope>
    <source>
        <strain evidence="6">1Y17</strain>
    </source>
</reference>
<evidence type="ECO:0000256" key="2">
    <source>
        <dbReference type="ARBA" id="ARBA00022722"/>
    </source>
</evidence>
<evidence type="ECO:0000313" key="7">
    <source>
        <dbReference type="Proteomes" id="UP000613266"/>
    </source>
</evidence>
<accession>A0A931NH49</accession>
<dbReference type="Pfam" id="PF04231">
    <property type="entry name" value="Endonuclease_1"/>
    <property type="match status" value="1"/>
</dbReference>
<protein>
    <submittedName>
        <fullName evidence="6">Endonuclease</fullName>
    </submittedName>
</protein>
<dbReference type="Pfam" id="PF04151">
    <property type="entry name" value="PPC"/>
    <property type="match status" value="2"/>
</dbReference>
<dbReference type="AlphaFoldDB" id="A0A931NH49"/>
<gene>
    <name evidence="6" type="ORF">I7X39_07395</name>
</gene>
<feature type="domain" description="Peptidase C-terminal archaeal/bacterial" evidence="5">
    <location>
        <begin position="45"/>
        <end position="111"/>
    </location>
</feature>
<feature type="domain" description="Peptidase C-terminal archaeal/bacterial" evidence="5">
    <location>
        <begin position="157"/>
        <end position="223"/>
    </location>
</feature>
<evidence type="ECO:0000256" key="3">
    <source>
        <dbReference type="ARBA" id="ARBA00022801"/>
    </source>
</evidence>
<dbReference type="InterPro" id="IPR044925">
    <property type="entry name" value="His-Me_finger_sf"/>
</dbReference>